<dbReference type="PANTHER" id="PTHR12953:SF0">
    <property type="entry name" value="SUN DOMAIN-CONTAINING OSSIFICATION FACTOR"/>
    <property type="match status" value="1"/>
</dbReference>
<feature type="domain" description="SUN" evidence="14">
    <location>
        <begin position="90"/>
        <end position="252"/>
    </location>
</feature>
<keyword evidence="7" id="KW-0325">Glycoprotein</keyword>
<dbReference type="GO" id="GO:0034975">
    <property type="term" value="P:protein folding in endoplasmic reticulum"/>
    <property type="evidence" value="ECO:0007669"/>
    <property type="project" value="TreeGrafter"/>
</dbReference>
<dbReference type="Pfam" id="PF07738">
    <property type="entry name" value="Sad1_UNC"/>
    <property type="match status" value="1"/>
</dbReference>
<organism evidence="15 16">
    <name type="scientific">Silurus meridionalis</name>
    <name type="common">Southern catfish</name>
    <name type="synonym">Silurus soldatovi meridionalis</name>
    <dbReference type="NCBI Taxonomy" id="175797"/>
    <lineage>
        <taxon>Eukaryota</taxon>
        <taxon>Metazoa</taxon>
        <taxon>Chordata</taxon>
        <taxon>Craniata</taxon>
        <taxon>Vertebrata</taxon>
        <taxon>Euteleostomi</taxon>
        <taxon>Actinopterygii</taxon>
        <taxon>Neopterygii</taxon>
        <taxon>Teleostei</taxon>
        <taxon>Ostariophysi</taxon>
        <taxon>Siluriformes</taxon>
        <taxon>Siluridae</taxon>
        <taxon>Silurus</taxon>
    </lineage>
</organism>
<comment type="similarity">
    <text evidence="9">Belongs to the SLP1 family.</text>
</comment>
<evidence type="ECO:0000256" key="7">
    <source>
        <dbReference type="ARBA" id="ARBA00023180"/>
    </source>
</evidence>
<name>A0A8T0BIH6_SILME</name>
<evidence type="ECO:0000256" key="3">
    <source>
        <dbReference type="ARBA" id="ARBA00022729"/>
    </source>
</evidence>
<keyword evidence="5 12" id="KW-1133">Transmembrane helix</keyword>
<evidence type="ECO:0000256" key="8">
    <source>
        <dbReference type="ARBA" id="ARBA00046288"/>
    </source>
</evidence>
<dbReference type="PROSITE" id="PS51469">
    <property type="entry name" value="SUN"/>
    <property type="match status" value="1"/>
</dbReference>
<comment type="caution">
    <text evidence="15">The sequence shown here is derived from an EMBL/GenBank/DDBJ whole genome shotgun (WGS) entry which is preliminary data.</text>
</comment>
<comment type="subcellular location">
    <subcellularLocation>
        <location evidence="8">Endomembrane system</location>
        <topology evidence="8">Single-pass type I membrane protein</topology>
    </subcellularLocation>
    <subcellularLocation>
        <location evidence="1">Endoplasmic reticulum membrane</location>
        <topology evidence="1">Single-pass membrane protein</topology>
    </subcellularLocation>
</comment>
<feature type="chain" id="PRO_5035746071" description="SUN domain-containing protein" evidence="13">
    <location>
        <begin position="25"/>
        <end position="543"/>
    </location>
</feature>
<keyword evidence="16" id="KW-1185">Reference proteome</keyword>
<accession>A0A8T0BIH6</accession>
<feature type="region of interest" description="Disordered" evidence="11">
    <location>
        <begin position="288"/>
        <end position="317"/>
    </location>
</feature>
<dbReference type="AlphaFoldDB" id="A0A8T0BIH6"/>
<gene>
    <name evidence="15" type="ORF">HF521_020153</name>
</gene>
<protein>
    <recommendedName>
        <fullName evidence="14">SUN domain-containing protein</fullName>
    </recommendedName>
</protein>
<evidence type="ECO:0000256" key="5">
    <source>
        <dbReference type="ARBA" id="ARBA00022989"/>
    </source>
</evidence>
<dbReference type="InterPro" id="IPR008979">
    <property type="entry name" value="Galactose-bd-like_sf"/>
</dbReference>
<evidence type="ECO:0000259" key="14">
    <source>
        <dbReference type="PROSITE" id="PS51469"/>
    </source>
</evidence>
<keyword evidence="4" id="KW-0256">Endoplasmic reticulum</keyword>
<evidence type="ECO:0000256" key="9">
    <source>
        <dbReference type="ARBA" id="ARBA00061226"/>
    </source>
</evidence>
<feature type="region of interest" description="Disordered" evidence="11">
    <location>
        <begin position="29"/>
        <end position="74"/>
    </location>
</feature>
<evidence type="ECO:0000256" key="4">
    <source>
        <dbReference type="ARBA" id="ARBA00022824"/>
    </source>
</evidence>
<keyword evidence="6 12" id="KW-0472">Membrane</keyword>
<dbReference type="InterPro" id="IPR045120">
    <property type="entry name" value="Suco/Slp1-like"/>
</dbReference>
<evidence type="ECO:0000256" key="11">
    <source>
        <dbReference type="SAM" id="MobiDB-lite"/>
    </source>
</evidence>
<evidence type="ECO:0000256" key="1">
    <source>
        <dbReference type="ARBA" id="ARBA00004389"/>
    </source>
</evidence>
<reference evidence="15" key="1">
    <citation type="submission" date="2020-08" db="EMBL/GenBank/DDBJ databases">
        <title>Chromosome-level assembly of Southern catfish (Silurus meridionalis) provides insights into visual adaptation to the nocturnal and benthic lifestyles.</title>
        <authorList>
            <person name="Zhang Y."/>
            <person name="Wang D."/>
            <person name="Peng Z."/>
        </authorList>
    </citation>
    <scope>NUCLEOTIDE SEQUENCE</scope>
    <source>
        <strain evidence="15">SWU-2019-XX</strain>
        <tissue evidence="15">Muscle</tissue>
    </source>
</reference>
<dbReference type="FunFam" id="2.60.120.260:FF:000099">
    <property type="entry name" value="Uncharacterized protein, isoform C"/>
    <property type="match status" value="1"/>
</dbReference>
<dbReference type="InterPro" id="IPR012919">
    <property type="entry name" value="SUN_dom"/>
</dbReference>
<evidence type="ECO:0000256" key="10">
    <source>
        <dbReference type="ARBA" id="ARBA00064635"/>
    </source>
</evidence>
<evidence type="ECO:0000313" key="16">
    <source>
        <dbReference type="Proteomes" id="UP000606274"/>
    </source>
</evidence>
<dbReference type="SUPFAM" id="SSF49785">
    <property type="entry name" value="Galactose-binding domain-like"/>
    <property type="match status" value="1"/>
</dbReference>
<proteinExistence type="inferred from homology"/>
<feature type="compositionally biased region" description="Polar residues" evidence="11">
    <location>
        <begin position="29"/>
        <end position="51"/>
    </location>
</feature>
<evidence type="ECO:0000256" key="2">
    <source>
        <dbReference type="ARBA" id="ARBA00022692"/>
    </source>
</evidence>
<dbReference type="PANTHER" id="PTHR12953">
    <property type="entry name" value="MEMBRANE PROTEIN CH1 RELATED"/>
    <property type="match status" value="1"/>
</dbReference>
<evidence type="ECO:0000256" key="13">
    <source>
        <dbReference type="SAM" id="SignalP"/>
    </source>
</evidence>
<dbReference type="EMBL" id="JABFDY010000006">
    <property type="protein sequence ID" value="KAF7706899.1"/>
    <property type="molecule type" value="Genomic_DNA"/>
</dbReference>
<evidence type="ECO:0000313" key="15">
    <source>
        <dbReference type="EMBL" id="KAF7706899.1"/>
    </source>
</evidence>
<comment type="subunit">
    <text evidence="10">Interacts with EMP65.</text>
</comment>
<dbReference type="Proteomes" id="UP000606274">
    <property type="component" value="Unassembled WGS sequence"/>
</dbReference>
<feature type="signal peptide" evidence="13">
    <location>
        <begin position="1"/>
        <end position="24"/>
    </location>
</feature>
<keyword evidence="3 13" id="KW-0732">Signal</keyword>
<feature type="region of interest" description="Disordered" evidence="11">
    <location>
        <begin position="87"/>
        <end position="107"/>
    </location>
</feature>
<keyword evidence="2 12" id="KW-0812">Transmembrane</keyword>
<evidence type="ECO:0000256" key="6">
    <source>
        <dbReference type="ARBA" id="ARBA00023136"/>
    </source>
</evidence>
<feature type="transmembrane region" description="Helical" evidence="12">
    <location>
        <begin position="485"/>
        <end position="510"/>
    </location>
</feature>
<sequence>MKRLKAALWWISVLLLLCLPIVLENGSTAGTGKSTKPSLGRTNQGTHASSTLKEKIVPATPGRDPAPPPPDPEDILTFDEWTKSMMEEENEKSQTTHTSYNGGSGGVKKVQKTTNYASVECGAKILASNPEAKSTSAILVENVDVYMLNPCSNKIWFVIELCQPIQLKQLDIANFELFSSTPKDFLVSISDRYPTNKWAKLGTFHAREERTVQSFPLDEHLYAKYVKVELLSHFGAEHFCPLSLLRWTHGSNSSFNFPSLSETTAQLTPEPVQTTLTKEDQIVTLLPEDESDVQDKSSRSTLQKAEQESVKAPQDQQCSRLKEKMGGHVPDSSACVISIKVPPAEAISHSNSAENRDLSHVLPTSSCLPSSYEFYAKIPGSTDVPIHASNQKSIFMRLNNRIEVLKVKMSLSGCYLEQLNQRYRMQMEEMQRAFYKAIIKLQSTLWNIEEQCKKMQSPYRFCRNRWRNCHCKSAIYREVSVLQNYVLLSVVLSILSILSILIMLIVIIYLHYCRMADSNLSSEPETSIPKSYSCCCPDRHGGF</sequence>
<dbReference type="GO" id="GO:0005789">
    <property type="term" value="C:endoplasmic reticulum membrane"/>
    <property type="evidence" value="ECO:0007669"/>
    <property type="project" value="UniProtKB-SubCell"/>
</dbReference>
<evidence type="ECO:0000256" key="12">
    <source>
        <dbReference type="SAM" id="Phobius"/>
    </source>
</evidence>